<feature type="compositionally biased region" description="Low complexity" evidence="2">
    <location>
        <begin position="172"/>
        <end position="189"/>
    </location>
</feature>
<keyword evidence="1" id="KW-0175">Coiled coil</keyword>
<sequence length="2017" mass="225615">MNQRTRKPPTDPVERFLFADLPILAYLERSHMDGPSIEYFENDVKWYYKEHHQRAISTSETESKLQSFWSRWHASGDNPMAWKKIYDLGLKGLPRLPEEQKELVRQMATALKDDTTGTPRRIRSNSAVPRALLGLAKKSSRSPVANPSSSGIRKSRKYDGSPTQRKARERMTAPPTTRRSPSSRTPARALSTSLFRESCNDLANIKVEIISSHSPFSPEQTRGSTEQTCGSQMTSQLDDLRNQKAQVMLELGDARSKNVQIISELDDMKRQVAQLKLDLEDLRYRKAKDTQHWERRYRKAVQQRDSFKRQYKDMQADHNKGQDDIVSNNLSLRSKNNNLQEKLDSCRDVLQFKEPCLEDFRARNVQRAIELIDQLVLKLHKVLQGQDALFAIEKLDHVEKSGVSALFKRALGLGINTDNSGRSQISTANICRIQLRLVVLSLASTALCTWVFEAEVGALFQENNLAYSKLQSLLTASDKDLTRSFEFAAHEKCIDDPFICEVVIPRRAQHLAQQIREYIMPLLEAHKGLDEQYEDIMNEWLGADRQLAEIFEQALYAKVTLLLSTDKYKCALYLPGTRFDKSIMENKVEGIDNGSHDKQEEEVDITIFPGITRYASKDGFNYNRFFGAKKAPKGITPEVLRRAEMQRWATFTREAGEMAAVSSVTVASAAVAMLRHSHLQFYFDIAFHAVFEHQTNMNQPSEKPKQLSKEDYLDLMRKYSIEFEGRIVPEKWGKYATLFHEIRSIGNLTTKRFAEMHRLDDPYFLDKKITASKLVEGAWNCLRNMDSEIGWRQTVESKALERFDSEVICHVCHNRRWKSQFQAMPTDPAQAERLRRRRQERVLCECTPLQQSGINANDRSSPMFTRRADIVLKHEDIVIGLGVPESMRHYLQSLQTAYCPYKTKNIAYPFLVVEAKAAENSDASFGSIFRQTAFVIRTCLQLQQNLKEETEETEETDASHQCIVWSFAVIGEEWRLHAAVLNDNKQVQIFDLWHGTVLFEEGALQLLLIVDYLCDWASEIYRRSIMRCLTRNRLSHYPSMSPSVTDISSLAGDAEFMVIRAMSLPSRSSLMPEPSNDELGSVDDSSPEFLKIRHLIQVEPAILSDRVDTYSWQRWVTPDQDLRPWAKTATIRHSNLMELTSLQVVMPEKIHLIKTCLALCFPGFPIKEAARKLLISLQDDNLAVTTAVKAISWQGDQPKESILEVRALVYFRSGLRPEDWQITRQILCILCSEKAIQGLAQITGISPFINRSSNTTDAQCEQFLRAINSLNLIGGNKSAGLALARPHLFIRAVSDGSGSSLFEWSSFCLPRAEEGVTGSRTVSGFTGDNFFDIMSKALTTQDVSIPPFMTLYIEKKSCSYTIPGVSGQRGPPAEALHIPNFPTQGVIVKKPKNSWSETTPEFCFLVTNEQVQFGEEKSLGELLEESYRAKEFYLVSRNTGSYSRSDRALIDNWFRDLKGQLPRDTALERVIILVQDESQWVLDLQEKEGPKLPGNHQGLRDSVISQRPGNKPHIIKHPHYSPRSGSFSLAQKLVWLLEGDMDLGLKMQSLGSFFIFIPTRFGLTLIAYLGLSVDGGNQGGDLPTTNSTSTGGLGGEHSMPNNVPIVNIPGCTSSIAPTDTFTLMAVCASAIDALPPSSENNNPPGPAPCDQMCDLFRLVTATCCGIGGNISNPILIPPDVSIPDYLILPAGFIPSAPIDLPFTSFPTFQPLPYSVNVPPGTDLSDLIYPPIYLIPGDQVPSPVIVPEGDIPAFPITVDGITYPANTPLSSLLTIPAGFVPPNLTFFPAFALPAVSFDDPFVIPPGVPLSDEDGPDSNAYGGPLPPPEYSVSSGETSVQFLTVTGYSYIVDLPVIESIATSINSVERILTFLTRPVTVLATTTNPSGPPPTFDPIPGYTILGCYDDSNPTAWLLIGNSITDSTPTVEGCVDFCENNFLVIPIAGINCKDPCGGDAAEACDRLSSIVVYTTITPTPTQPTVAMVLFPVRLGEINFAEELTLEARRNASYLNLEDLRLLN</sequence>
<dbReference type="OrthoDB" id="3538597at2759"/>
<feature type="non-terminal residue" evidence="3">
    <location>
        <position position="2017"/>
    </location>
</feature>
<protein>
    <submittedName>
        <fullName evidence="3">Uncharacterized protein</fullName>
    </submittedName>
</protein>
<dbReference type="EMBL" id="NCSJ02000195">
    <property type="protein sequence ID" value="RFU27659.1"/>
    <property type="molecule type" value="Genomic_DNA"/>
</dbReference>
<comment type="caution">
    <text evidence="3">The sequence shown here is derived from an EMBL/GenBank/DDBJ whole genome shotgun (WGS) entry which is preliminary data.</text>
</comment>
<feature type="non-terminal residue" evidence="3">
    <location>
        <position position="1"/>
    </location>
</feature>
<evidence type="ECO:0000313" key="4">
    <source>
        <dbReference type="Proteomes" id="UP000258309"/>
    </source>
</evidence>
<evidence type="ECO:0000256" key="2">
    <source>
        <dbReference type="SAM" id="MobiDB-lite"/>
    </source>
</evidence>
<evidence type="ECO:0000313" key="3">
    <source>
        <dbReference type="EMBL" id="RFU27659.1"/>
    </source>
</evidence>
<feature type="region of interest" description="Disordered" evidence="2">
    <location>
        <begin position="134"/>
        <end position="189"/>
    </location>
</feature>
<proteinExistence type="predicted"/>
<dbReference type="STRING" id="5539.A0A3E2H2Q1"/>
<feature type="compositionally biased region" description="Low complexity" evidence="2">
    <location>
        <begin position="141"/>
        <end position="150"/>
    </location>
</feature>
<evidence type="ECO:0000256" key="1">
    <source>
        <dbReference type="SAM" id="Coils"/>
    </source>
</evidence>
<organism evidence="3 4">
    <name type="scientific">Scytalidium lignicola</name>
    <name type="common">Hyphomycete</name>
    <dbReference type="NCBI Taxonomy" id="5539"/>
    <lineage>
        <taxon>Eukaryota</taxon>
        <taxon>Fungi</taxon>
        <taxon>Dikarya</taxon>
        <taxon>Ascomycota</taxon>
        <taxon>Pezizomycotina</taxon>
        <taxon>Leotiomycetes</taxon>
        <taxon>Leotiomycetes incertae sedis</taxon>
        <taxon>Scytalidium</taxon>
    </lineage>
</organism>
<accession>A0A3E2H2Q1</accession>
<gene>
    <name evidence="3" type="ORF">B7463_g8657</name>
</gene>
<dbReference type="Proteomes" id="UP000258309">
    <property type="component" value="Unassembled WGS sequence"/>
</dbReference>
<name>A0A3E2H2Q1_SCYLI</name>
<keyword evidence="4" id="KW-1185">Reference proteome</keyword>
<feature type="coiled-coil region" evidence="1">
    <location>
        <begin position="237"/>
        <end position="317"/>
    </location>
</feature>
<reference evidence="3 4" key="1">
    <citation type="submission" date="2018-05" db="EMBL/GenBank/DDBJ databases">
        <title>Draft genome sequence of Scytalidium lignicola DSM 105466, a ubiquitous saprotrophic fungus.</title>
        <authorList>
            <person name="Buettner E."/>
            <person name="Gebauer A.M."/>
            <person name="Hofrichter M."/>
            <person name="Liers C."/>
            <person name="Kellner H."/>
        </authorList>
    </citation>
    <scope>NUCLEOTIDE SEQUENCE [LARGE SCALE GENOMIC DNA]</scope>
    <source>
        <strain evidence="3 4">DSM 105466</strain>
    </source>
</reference>